<evidence type="ECO:0008006" key="3">
    <source>
        <dbReference type="Google" id="ProtNLM"/>
    </source>
</evidence>
<dbReference type="AlphaFoldDB" id="A0AAN6SPY9"/>
<dbReference type="EMBL" id="MU854443">
    <property type="protein sequence ID" value="KAK4035442.1"/>
    <property type="molecule type" value="Genomic_DNA"/>
</dbReference>
<sequence>MATVYGNAYITISATKSKNCQDGIFSRRSRSARHILVWPLEPGQSPREVDVLREGEIYARESWDPILLGYRLHRRGWTLQEHILSRRVVQYVEHELVWHCRTARATESRPTLITSAEDTSRTMDRIRPTHLPLRDTIDMAASRRLLSFWAECVQNYTFRQLTRESDKLPAISGIIQAFQASGMGRCYAGLWEMDFLVGLTWASEPSISNEGGWKPSHVRPRHPRAPSWSWASVDGMVAYRSDRPDFLGPPSAQCQIVDLSDTEIVLRGKVVNGALNRTTTCVPEVERDNKISGCHHCIDSELVIGDITSTSTATDIIDTTPMHPELGAPPGLCETPVDVICLLLGVKPTSGDHPGWATALILVRSDTRSDAYERVGINDMLEVGCFEGATEREVTII</sequence>
<accession>A0AAN6SPY9</accession>
<dbReference type="PANTHER" id="PTHR33112:SF16">
    <property type="entry name" value="HETEROKARYON INCOMPATIBILITY DOMAIN-CONTAINING PROTEIN"/>
    <property type="match status" value="1"/>
</dbReference>
<gene>
    <name evidence="1" type="ORF">C8A01DRAFT_17868</name>
</gene>
<dbReference type="Proteomes" id="UP001303115">
    <property type="component" value="Unassembled WGS sequence"/>
</dbReference>
<protein>
    <recommendedName>
        <fullName evidence="3">Heterokaryon incompatibility domain-containing protein</fullName>
    </recommendedName>
</protein>
<evidence type="ECO:0000313" key="1">
    <source>
        <dbReference type="EMBL" id="KAK4035442.1"/>
    </source>
</evidence>
<proteinExistence type="predicted"/>
<comment type="caution">
    <text evidence="1">The sequence shown here is derived from an EMBL/GenBank/DDBJ whole genome shotgun (WGS) entry which is preliminary data.</text>
</comment>
<name>A0AAN6SPY9_9PEZI</name>
<keyword evidence="2" id="KW-1185">Reference proteome</keyword>
<organism evidence="1 2">
    <name type="scientific">Parachaetomium inaequale</name>
    <dbReference type="NCBI Taxonomy" id="2588326"/>
    <lineage>
        <taxon>Eukaryota</taxon>
        <taxon>Fungi</taxon>
        <taxon>Dikarya</taxon>
        <taxon>Ascomycota</taxon>
        <taxon>Pezizomycotina</taxon>
        <taxon>Sordariomycetes</taxon>
        <taxon>Sordariomycetidae</taxon>
        <taxon>Sordariales</taxon>
        <taxon>Chaetomiaceae</taxon>
        <taxon>Parachaetomium</taxon>
    </lineage>
</organism>
<reference evidence="2" key="1">
    <citation type="journal article" date="2023" name="Mol. Phylogenet. Evol.">
        <title>Genome-scale phylogeny and comparative genomics of the fungal order Sordariales.</title>
        <authorList>
            <person name="Hensen N."/>
            <person name="Bonometti L."/>
            <person name="Westerberg I."/>
            <person name="Brannstrom I.O."/>
            <person name="Guillou S."/>
            <person name="Cros-Aarteil S."/>
            <person name="Calhoun S."/>
            <person name="Haridas S."/>
            <person name="Kuo A."/>
            <person name="Mondo S."/>
            <person name="Pangilinan J."/>
            <person name="Riley R."/>
            <person name="LaButti K."/>
            <person name="Andreopoulos B."/>
            <person name="Lipzen A."/>
            <person name="Chen C."/>
            <person name="Yan M."/>
            <person name="Daum C."/>
            <person name="Ng V."/>
            <person name="Clum A."/>
            <person name="Steindorff A."/>
            <person name="Ohm R.A."/>
            <person name="Martin F."/>
            <person name="Silar P."/>
            <person name="Natvig D.O."/>
            <person name="Lalanne C."/>
            <person name="Gautier V."/>
            <person name="Ament-Velasquez S.L."/>
            <person name="Kruys A."/>
            <person name="Hutchinson M.I."/>
            <person name="Powell A.J."/>
            <person name="Barry K."/>
            <person name="Miller A.N."/>
            <person name="Grigoriev I.V."/>
            <person name="Debuchy R."/>
            <person name="Gladieux P."/>
            <person name="Hiltunen Thoren M."/>
            <person name="Johannesson H."/>
        </authorList>
    </citation>
    <scope>NUCLEOTIDE SEQUENCE [LARGE SCALE GENOMIC DNA]</scope>
    <source>
        <strain evidence="2">CBS 284.82</strain>
    </source>
</reference>
<evidence type="ECO:0000313" key="2">
    <source>
        <dbReference type="Proteomes" id="UP001303115"/>
    </source>
</evidence>
<dbReference type="PANTHER" id="PTHR33112">
    <property type="entry name" value="DOMAIN PROTEIN, PUTATIVE-RELATED"/>
    <property type="match status" value="1"/>
</dbReference>